<dbReference type="EnsemblMetazoa" id="ASIC014048-RA">
    <property type="protein sequence ID" value="ASIC014048-PA"/>
    <property type="gene ID" value="ASIC014048"/>
</dbReference>
<dbReference type="SMART" id="SM00015">
    <property type="entry name" value="IQ"/>
    <property type="match status" value="1"/>
</dbReference>
<dbReference type="GO" id="GO:0032053">
    <property type="term" value="P:ciliary basal body organization"/>
    <property type="evidence" value="ECO:0007669"/>
    <property type="project" value="TreeGrafter"/>
</dbReference>
<dbReference type="InterPro" id="IPR033207">
    <property type="entry name" value="CCP110"/>
</dbReference>
<reference evidence="3" key="2">
    <citation type="submission" date="2020-05" db="UniProtKB">
        <authorList>
            <consortium name="EnsemblMetazoa"/>
        </authorList>
    </citation>
    <scope>IDENTIFICATION</scope>
</reference>
<evidence type="ECO:0000256" key="1">
    <source>
        <dbReference type="SAM" id="MobiDB-lite"/>
    </source>
</evidence>
<reference evidence="2 4" key="1">
    <citation type="journal article" date="2014" name="BMC Genomics">
        <title>Genome sequence of Anopheles sinensis provides insight into genetics basis of mosquito competence for malaria parasites.</title>
        <authorList>
            <person name="Zhou D."/>
            <person name="Zhang D."/>
            <person name="Ding G."/>
            <person name="Shi L."/>
            <person name="Hou Q."/>
            <person name="Ye Y."/>
            <person name="Xu Y."/>
            <person name="Zhou H."/>
            <person name="Xiong C."/>
            <person name="Li S."/>
            <person name="Yu J."/>
            <person name="Hong S."/>
            <person name="Yu X."/>
            <person name="Zou P."/>
            <person name="Chen C."/>
            <person name="Chang X."/>
            <person name="Wang W."/>
            <person name="Lv Y."/>
            <person name="Sun Y."/>
            <person name="Ma L."/>
            <person name="Shen B."/>
            <person name="Zhu C."/>
        </authorList>
    </citation>
    <scope>NUCLEOTIDE SEQUENCE [LARGE SCALE GENOMIC DNA]</scope>
</reference>
<evidence type="ECO:0000313" key="3">
    <source>
        <dbReference type="EnsemblMetazoa" id="ASIC014048-PA"/>
    </source>
</evidence>
<dbReference type="GO" id="GO:0007099">
    <property type="term" value="P:centriole replication"/>
    <property type="evidence" value="ECO:0007669"/>
    <property type="project" value="InterPro"/>
</dbReference>
<evidence type="ECO:0000313" key="4">
    <source>
        <dbReference type="Proteomes" id="UP000030765"/>
    </source>
</evidence>
<protein>
    <submittedName>
        <fullName evidence="2">AGAP003868-PA-like protein</fullName>
    </submittedName>
</protein>
<feature type="region of interest" description="Disordered" evidence="1">
    <location>
        <begin position="81"/>
        <end position="120"/>
    </location>
</feature>
<feature type="region of interest" description="Disordered" evidence="1">
    <location>
        <begin position="285"/>
        <end position="321"/>
    </location>
</feature>
<dbReference type="PANTHER" id="PTHR13594">
    <property type="entry name" value="CENTRIOLAR COILED-COIL PROTEIN OF 110 KDA"/>
    <property type="match status" value="1"/>
</dbReference>
<dbReference type="VEuPathDB" id="VectorBase:ASIC014048"/>
<gene>
    <name evidence="2" type="ORF">ZHAS_00014048</name>
</gene>
<dbReference type="Pfam" id="PF16025">
    <property type="entry name" value="CaM_bind"/>
    <property type="match status" value="1"/>
</dbReference>
<dbReference type="PANTHER" id="PTHR13594:SF1">
    <property type="entry name" value="CENTRIOLAR COILED-COIL PROTEIN OF 110 KDA"/>
    <property type="match status" value="1"/>
</dbReference>
<feature type="compositionally biased region" description="Polar residues" evidence="1">
    <location>
        <begin position="94"/>
        <end position="112"/>
    </location>
</feature>
<dbReference type="InterPro" id="IPR000048">
    <property type="entry name" value="IQ_motif_EF-hand-BS"/>
</dbReference>
<dbReference type="PROSITE" id="PS50096">
    <property type="entry name" value="IQ"/>
    <property type="match status" value="1"/>
</dbReference>
<dbReference type="GO" id="GO:0005814">
    <property type="term" value="C:centriole"/>
    <property type="evidence" value="ECO:0007669"/>
    <property type="project" value="InterPro"/>
</dbReference>
<dbReference type="OMA" id="MIRRDRY"/>
<dbReference type="Proteomes" id="UP000030765">
    <property type="component" value="Unassembled WGS sequence"/>
</dbReference>
<dbReference type="AlphaFoldDB" id="A0A084W779"/>
<accession>A0A084W779</accession>
<dbReference type="CDD" id="cd23767">
    <property type="entry name" value="IQCD"/>
    <property type="match status" value="1"/>
</dbReference>
<name>A0A084W779_ANOSI</name>
<feature type="compositionally biased region" description="Polar residues" evidence="1">
    <location>
        <begin position="245"/>
        <end position="258"/>
    </location>
</feature>
<sequence length="585" mass="64918">MAKSFVSVFKLDGVPILPPMMNDDVRAMVAIYRQKAIEIEKRLRERKQVTEENVAQTRMESWKQSTDPVVEATTMAQKLPAIEDAVDSQDRSLTEQSRSLETTSASSKNTTIEYEELPDSSVSLQRELSRTLTPVKQVSDCHVHSSVSITSPAPHPFPKESSSKAIVHEVTDSQMVKSGTLLLTTTSKTDLPSWQTSTRTVTPTSDESLPWLPLVRSNTYNLEKPTIDLQSLLPPKHSTPVDPNRNVSGKSLTRSVSQPAPPKPKAHIGNGTVNLGKKETALGLHDNLTPVKQKATGPSSGGKLRSKRTSSSRTVSNCSVDSANDRSFESVANVLTSHEQRMVELLRRQEEERLLLEKSFRAKTQELVALCAKSLTTEGPVSNVPVAKTPEFDPASSVSQLSLCDVSYDSCTDTDDAAYQTCHANGTSEENVADIENILNNSLAKPFNDRAFVTAKANPCDLNRTKDVNGNEQIAMLPQRMHQLQQHRAATIINAYVRGYLTRRLLQTEEVQTIKQTIIDILCFIMQSRSRKPSATDASVRRSAGKHITFCLDRLHDIFVNYSPAQRIQMIRRDRYLKNKSVGPK</sequence>
<organism evidence="2">
    <name type="scientific">Anopheles sinensis</name>
    <name type="common">Mosquito</name>
    <dbReference type="NCBI Taxonomy" id="74873"/>
    <lineage>
        <taxon>Eukaryota</taxon>
        <taxon>Metazoa</taxon>
        <taxon>Ecdysozoa</taxon>
        <taxon>Arthropoda</taxon>
        <taxon>Hexapoda</taxon>
        <taxon>Insecta</taxon>
        <taxon>Pterygota</taxon>
        <taxon>Neoptera</taxon>
        <taxon>Endopterygota</taxon>
        <taxon>Diptera</taxon>
        <taxon>Nematocera</taxon>
        <taxon>Culicoidea</taxon>
        <taxon>Culicidae</taxon>
        <taxon>Anophelinae</taxon>
        <taxon>Anopheles</taxon>
    </lineage>
</organism>
<evidence type="ECO:0000313" key="2">
    <source>
        <dbReference type="EMBL" id="KFB46073.1"/>
    </source>
</evidence>
<feature type="region of interest" description="Disordered" evidence="1">
    <location>
        <begin position="231"/>
        <end position="273"/>
    </location>
</feature>
<dbReference type="GO" id="GO:1903723">
    <property type="term" value="P:negative regulation of centriole elongation"/>
    <property type="evidence" value="ECO:0007669"/>
    <property type="project" value="TreeGrafter"/>
</dbReference>
<dbReference type="EMBL" id="ATLV01021173">
    <property type="status" value="NOT_ANNOTATED_CDS"/>
    <property type="molecule type" value="Genomic_DNA"/>
</dbReference>
<dbReference type="OrthoDB" id="10028852at2759"/>
<keyword evidence="4" id="KW-1185">Reference proteome</keyword>
<proteinExistence type="predicted"/>
<dbReference type="STRING" id="74873.A0A084W779"/>
<dbReference type="EMBL" id="KE525314">
    <property type="protein sequence ID" value="KFB46073.1"/>
    <property type="molecule type" value="Genomic_DNA"/>
</dbReference>
<dbReference type="GO" id="GO:0032465">
    <property type="term" value="P:regulation of cytokinesis"/>
    <property type="evidence" value="ECO:0007669"/>
    <property type="project" value="InterPro"/>
</dbReference>